<dbReference type="Proteomes" id="UP000027265">
    <property type="component" value="Unassembled WGS sequence"/>
</dbReference>
<evidence type="ECO:0000313" key="3">
    <source>
        <dbReference type="Proteomes" id="UP000027265"/>
    </source>
</evidence>
<accession>A0A067PMX3</accession>
<dbReference type="HOGENOM" id="CLU_2979403_0_0_1"/>
<gene>
    <name evidence="2" type="ORF">JAAARDRAFT_39906</name>
</gene>
<feature type="region of interest" description="Disordered" evidence="1">
    <location>
        <begin position="1"/>
        <end position="34"/>
    </location>
</feature>
<protein>
    <submittedName>
        <fullName evidence="2">Uncharacterized protein</fullName>
    </submittedName>
</protein>
<dbReference type="InParanoid" id="A0A067PMX3"/>
<organism evidence="2 3">
    <name type="scientific">Jaapia argillacea MUCL 33604</name>
    <dbReference type="NCBI Taxonomy" id="933084"/>
    <lineage>
        <taxon>Eukaryota</taxon>
        <taxon>Fungi</taxon>
        <taxon>Dikarya</taxon>
        <taxon>Basidiomycota</taxon>
        <taxon>Agaricomycotina</taxon>
        <taxon>Agaricomycetes</taxon>
        <taxon>Agaricomycetidae</taxon>
        <taxon>Jaapiales</taxon>
        <taxon>Jaapiaceae</taxon>
        <taxon>Jaapia</taxon>
    </lineage>
</organism>
<evidence type="ECO:0000313" key="2">
    <source>
        <dbReference type="EMBL" id="KDQ52652.1"/>
    </source>
</evidence>
<reference evidence="3" key="1">
    <citation type="journal article" date="2014" name="Proc. Natl. Acad. Sci. U.S.A.">
        <title>Extensive sampling of basidiomycete genomes demonstrates inadequacy of the white-rot/brown-rot paradigm for wood decay fungi.</title>
        <authorList>
            <person name="Riley R."/>
            <person name="Salamov A.A."/>
            <person name="Brown D.W."/>
            <person name="Nagy L.G."/>
            <person name="Floudas D."/>
            <person name="Held B.W."/>
            <person name="Levasseur A."/>
            <person name="Lombard V."/>
            <person name="Morin E."/>
            <person name="Otillar R."/>
            <person name="Lindquist E.A."/>
            <person name="Sun H."/>
            <person name="LaButti K.M."/>
            <person name="Schmutz J."/>
            <person name="Jabbour D."/>
            <person name="Luo H."/>
            <person name="Baker S.E."/>
            <person name="Pisabarro A.G."/>
            <person name="Walton J.D."/>
            <person name="Blanchette R.A."/>
            <person name="Henrissat B."/>
            <person name="Martin F."/>
            <person name="Cullen D."/>
            <person name="Hibbett D.S."/>
            <person name="Grigoriev I.V."/>
        </authorList>
    </citation>
    <scope>NUCLEOTIDE SEQUENCE [LARGE SCALE GENOMIC DNA]</scope>
    <source>
        <strain evidence="3">MUCL 33604</strain>
    </source>
</reference>
<proteinExistence type="predicted"/>
<name>A0A067PMX3_9AGAM</name>
<keyword evidence="3" id="KW-1185">Reference proteome</keyword>
<dbReference type="AlphaFoldDB" id="A0A067PMX3"/>
<dbReference type="EMBL" id="KL197738">
    <property type="protein sequence ID" value="KDQ52652.1"/>
    <property type="molecule type" value="Genomic_DNA"/>
</dbReference>
<feature type="compositionally biased region" description="Low complexity" evidence="1">
    <location>
        <begin position="1"/>
        <end position="12"/>
    </location>
</feature>
<sequence>MAKATTKTSTKAATEKANAKPTRQKKGSFPFDLPALPPLTTPMMLWCWLRIHSSPPLS</sequence>
<evidence type="ECO:0000256" key="1">
    <source>
        <dbReference type="SAM" id="MobiDB-lite"/>
    </source>
</evidence>